<dbReference type="Gene3D" id="3.30.9.10">
    <property type="entry name" value="D-Amino Acid Oxidase, subunit A, domain 2"/>
    <property type="match status" value="1"/>
</dbReference>
<keyword evidence="4" id="KW-0472">Membrane</keyword>
<dbReference type="SUPFAM" id="SSF51905">
    <property type="entry name" value="FAD/NAD(P)-binding domain"/>
    <property type="match status" value="1"/>
</dbReference>
<dbReference type="Pfam" id="PF01494">
    <property type="entry name" value="FAD_binding_3"/>
    <property type="match status" value="2"/>
</dbReference>
<dbReference type="InterPro" id="IPR002938">
    <property type="entry name" value="FAD-bd"/>
</dbReference>
<dbReference type="STRING" id="5466.A0A4R8Q9N7"/>
<dbReference type="GO" id="GO:0016491">
    <property type="term" value="F:oxidoreductase activity"/>
    <property type="evidence" value="ECO:0007669"/>
    <property type="project" value="UniProtKB-KW"/>
</dbReference>
<keyword evidence="4" id="KW-0812">Transmembrane</keyword>
<dbReference type="Proteomes" id="UP000295703">
    <property type="component" value="Unassembled WGS sequence"/>
</dbReference>
<dbReference type="GO" id="GO:0071949">
    <property type="term" value="F:FAD binding"/>
    <property type="evidence" value="ECO:0007669"/>
    <property type="project" value="InterPro"/>
</dbReference>
<dbReference type="PRINTS" id="PR00420">
    <property type="entry name" value="RNGMNOXGNASE"/>
</dbReference>
<comment type="caution">
    <text evidence="6">The sequence shown here is derived from an EMBL/GenBank/DDBJ whole genome shotgun (WGS) entry which is preliminary data.</text>
</comment>
<feature type="transmembrane region" description="Helical" evidence="4">
    <location>
        <begin position="317"/>
        <end position="339"/>
    </location>
</feature>
<evidence type="ECO:0000256" key="3">
    <source>
        <dbReference type="ARBA" id="ARBA00023002"/>
    </source>
</evidence>
<dbReference type="AlphaFoldDB" id="A0A4R8Q9N7"/>
<feature type="domain" description="FAD-binding" evidence="5">
    <location>
        <begin position="15"/>
        <end position="153"/>
    </location>
</feature>
<evidence type="ECO:0000313" key="7">
    <source>
        <dbReference type="Proteomes" id="UP000295703"/>
    </source>
</evidence>
<dbReference type="PANTHER" id="PTHR46865">
    <property type="entry name" value="OXIDOREDUCTASE-RELATED"/>
    <property type="match status" value="1"/>
</dbReference>
<keyword evidence="7" id="KW-1185">Reference proteome</keyword>
<organism evidence="6 7">
    <name type="scientific">Colletotrichum trifolii</name>
    <dbReference type="NCBI Taxonomy" id="5466"/>
    <lineage>
        <taxon>Eukaryota</taxon>
        <taxon>Fungi</taxon>
        <taxon>Dikarya</taxon>
        <taxon>Ascomycota</taxon>
        <taxon>Pezizomycotina</taxon>
        <taxon>Sordariomycetes</taxon>
        <taxon>Hypocreomycetidae</taxon>
        <taxon>Glomerellales</taxon>
        <taxon>Glomerellaceae</taxon>
        <taxon>Colletotrichum</taxon>
        <taxon>Colletotrichum orbiculare species complex</taxon>
    </lineage>
</organism>
<evidence type="ECO:0000256" key="4">
    <source>
        <dbReference type="SAM" id="Phobius"/>
    </source>
</evidence>
<dbReference type="PANTHER" id="PTHR46865:SF2">
    <property type="entry name" value="MONOOXYGENASE"/>
    <property type="match status" value="1"/>
</dbReference>
<evidence type="ECO:0000256" key="1">
    <source>
        <dbReference type="ARBA" id="ARBA00022630"/>
    </source>
</evidence>
<proteinExistence type="predicted"/>
<keyword evidence="2" id="KW-0274">FAD</keyword>
<evidence type="ECO:0000256" key="2">
    <source>
        <dbReference type="ARBA" id="ARBA00022827"/>
    </source>
</evidence>
<reference evidence="6 7" key="1">
    <citation type="submission" date="2018-12" db="EMBL/GenBank/DDBJ databases">
        <title>Genome sequence and assembly of Colletotrichum trifolii.</title>
        <authorList>
            <person name="Gan P."/>
            <person name="Shirasu K."/>
        </authorList>
    </citation>
    <scope>NUCLEOTIDE SEQUENCE [LARGE SCALE GENOMIC DNA]</scope>
    <source>
        <strain evidence="6 7">543-2</strain>
    </source>
</reference>
<keyword evidence="1" id="KW-0285">Flavoprotein</keyword>
<evidence type="ECO:0000313" key="6">
    <source>
        <dbReference type="EMBL" id="TDZ35218.1"/>
    </source>
</evidence>
<keyword evidence="4" id="KW-1133">Transmembrane helix</keyword>
<feature type="domain" description="FAD-binding" evidence="5">
    <location>
        <begin position="230"/>
        <end position="277"/>
    </location>
</feature>
<dbReference type="InterPro" id="IPR036188">
    <property type="entry name" value="FAD/NAD-bd_sf"/>
</dbReference>
<accession>A0A4R8Q9N7</accession>
<dbReference type="Gene3D" id="3.50.50.60">
    <property type="entry name" value="FAD/NAD(P)-binding domain"/>
    <property type="match status" value="1"/>
</dbReference>
<protein>
    <recommendedName>
        <fullName evidence="5">FAD-binding domain-containing protein</fullName>
    </recommendedName>
</protein>
<evidence type="ECO:0000259" key="5">
    <source>
        <dbReference type="Pfam" id="PF01494"/>
    </source>
</evidence>
<dbReference type="EMBL" id="RYZW01000328">
    <property type="protein sequence ID" value="TDZ35218.1"/>
    <property type="molecule type" value="Genomic_DNA"/>
</dbReference>
<keyword evidence="3" id="KW-0560">Oxidoreductase</keyword>
<sequence>MRPHGQNIDVRGAGVTIIRKLGLEKAIRAATTGEEGVQLVDSNNTVWAAIGADKSGRIQTPTSDVEILRGRMAELLYRQSQRISKEVQDEGGAGIEYVFGESLDELDQDGDKVHVRFEKSGERRTFDLVVGADGIQSRTRLLAWGEDEEENRIHRLGLYGGFFSMSRGPTDTQWRRCDQDERLVKAAERRSGSTQAQKLLLKEYFDGCGWETDRIIKGMMATDDFYYDTVSQIKMDKWSKGRVVLLGDAGYGASPLSGMGTTLALNGAYNLAGTILQAPDDLEAAFEAYERSMRPTVNNAQKIAPILPRIMYPETAWGVWLLNALVYVITQFGISNLLARLRGPPANSVPVGDYGFRTLPVLTP</sequence>
<gene>
    <name evidence="6" type="ORF">CTRI78_v011526</name>
</gene>
<name>A0A4R8Q9N7_COLTR</name>
<dbReference type="InterPro" id="IPR051704">
    <property type="entry name" value="FAD_aromatic-hydroxylase"/>
</dbReference>